<feature type="compositionally biased region" description="Polar residues" evidence="5">
    <location>
        <begin position="605"/>
        <end position="615"/>
    </location>
</feature>
<evidence type="ECO:0000313" key="9">
    <source>
        <dbReference type="Proteomes" id="UP000250140"/>
    </source>
</evidence>
<evidence type="ECO:0000256" key="1">
    <source>
        <dbReference type="ARBA" id="ARBA00004629"/>
    </source>
</evidence>
<dbReference type="PROSITE" id="PS51489">
    <property type="entry name" value="BUB1_N"/>
    <property type="match status" value="1"/>
</dbReference>
<feature type="region of interest" description="Disordered" evidence="5">
    <location>
        <begin position="404"/>
        <end position="437"/>
    </location>
</feature>
<dbReference type="OrthoDB" id="248495at2759"/>
<sequence>MPSDDLIDFDIIENQKENIQSLPSGRSAKALAQLYSPLSLGTKSPPPSHTQDLNNAIRQEYEKELLAIDESDDPLDIYDRYVKWTLDAYPSAQNTPQSQLSTLLERATKAFQSSTHYRNDPRYLKLWLHYIRFFSDAPREAFAYLARQNIGDGLALFYEEFAAWLENAGRWTQAEEVYKLGLEREARPTERLMRKFGEFEHRFVSRPQDVPEPTSPALPTVRPALAAKIDPFSHTPTPPVDPQAQSRAATGSSTSKSGRQKLAIFSDSDEPAKPGSSSSTKGWDSIESLADRKKENKVEAKPWAGETLKVGKKNTGVPKMMIFKDESVSDSLSEPKSHPLHSQQQTVNPKTGKTECVFVNLEAVYPNISDPVAAEFSFEELRARHRGWMDYDWAAIRRKEEMKKSQADAENQRHEKQSIVKESRQSAGSVSDKSRREGSVQAILTGIEDNLVLNDENTPPSQAEIEKVNLAKKIRREERANRTRKIKVMEVRGATQTVQTNLASPTGPKLRRKKSTEPTMTFHTREAMDEIYGIFNQPLKAEGDLAGESDSGDDSEEEEEDDYTSAGESTCTGRISGATSEFGDETGADFTVKTTADDEPDQTDVKSVSEWSEFTASKHIPRGDRSNEPDEESENTQDGPWRVHQDPQEDACESDHELATPTSPELGPVALPTRFVPIPPEDCEAPTRPYRDQAQIAQNRLPFMTPIVEKTESSIGAATALSQKDYFAMKTPCRQKGAPTILEHDGEPWSSPFQDELDRVGGTHEKIPQPALIEKKKLKVPLGDSRTQPLAKKALESKEAVSKGPIIKDAQCNPVDEAIREVILSLVQPPLALYDGYYADTTKTIGKSAEIRKFTKAVTKMSKNSNDKTASNLMMPPILRFDASERTYSIKRELGKGAFAPVYLVESTPVKEEEEGEKPAQMGKGEFGLKRNQLEAIKMEDPPSAWEFYILRQAKRRLGVSRPADSVIHAYEMHLFKDEGFLVEEFRDQGTLLDLVNIARADINGGGVMDEQMAMFFTVELFRTVEALHTKGLIHGDLKADNVLVRLDNLPPEEYWSAQYQHDGRGGWAAKGIALIDFGRGIDMRVFKPEVQFIADWKTSEADCAEMRELRPWTYQVDYHGLAGIVHSLLFGKYIETVAERGAALGAGATKTYRIRENLKRYWQTDIWNEVLDLLLNPLMHLEGEEGRKLPVLKGMKSVREKMEAWLEGNCEKGVGLKALIRRMETAVKDKRR</sequence>
<feature type="compositionally biased region" description="Polar residues" evidence="5">
    <location>
        <begin position="338"/>
        <end position="349"/>
    </location>
</feature>
<keyword evidence="3" id="KW-0995">Kinetochore</keyword>
<dbReference type="Pfam" id="PF08171">
    <property type="entry name" value="Mad3_BUB1_II"/>
    <property type="match status" value="1"/>
</dbReference>
<organism evidence="8 9">
    <name type="scientific">Glonium stellatum</name>
    <dbReference type="NCBI Taxonomy" id="574774"/>
    <lineage>
        <taxon>Eukaryota</taxon>
        <taxon>Fungi</taxon>
        <taxon>Dikarya</taxon>
        <taxon>Ascomycota</taxon>
        <taxon>Pezizomycotina</taxon>
        <taxon>Dothideomycetes</taxon>
        <taxon>Pleosporomycetidae</taxon>
        <taxon>Gloniales</taxon>
        <taxon>Gloniaceae</taxon>
        <taxon>Glonium</taxon>
    </lineage>
</organism>
<feature type="compositionally biased region" description="Basic and acidic residues" evidence="5">
    <location>
        <begin position="327"/>
        <end position="337"/>
    </location>
</feature>
<evidence type="ECO:0000259" key="7">
    <source>
        <dbReference type="PROSITE" id="PS51489"/>
    </source>
</evidence>
<keyword evidence="9" id="KW-1185">Reference proteome</keyword>
<dbReference type="InterPro" id="IPR000719">
    <property type="entry name" value="Prot_kinase_dom"/>
</dbReference>
<evidence type="ECO:0000259" key="6">
    <source>
        <dbReference type="PROSITE" id="PS50011"/>
    </source>
</evidence>
<gene>
    <name evidence="8" type="ORF">AOQ84DRAFT_384545</name>
</gene>
<dbReference type="SUPFAM" id="SSF56112">
    <property type="entry name" value="Protein kinase-like (PK-like)"/>
    <property type="match status" value="1"/>
</dbReference>
<dbReference type="SMART" id="SM00777">
    <property type="entry name" value="Mad3_BUB1_I"/>
    <property type="match status" value="1"/>
</dbReference>
<feature type="compositionally biased region" description="Acidic residues" evidence="5">
    <location>
        <begin position="545"/>
        <end position="563"/>
    </location>
</feature>
<feature type="compositionally biased region" description="Polar residues" evidence="5">
    <location>
        <begin position="569"/>
        <end position="579"/>
    </location>
</feature>
<reference evidence="8 9" key="1">
    <citation type="journal article" date="2016" name="Nat. Commun.">
        <title>Ectomycorrhizal ecology is imprinted in the genome of the dominant symbiotic fungus Cenococcum geophilum.</title>
        <authorList>
            <consortium name="DOE Joint Genome Institute"/>
            <person name="Peter M."/>
            <person name="Kohler A."/>
            <person name="Ohm R.A."/>
            <person name="Kuo A."/>
            <person name="Krutzmann J."/>
            <person name="Morin E."/>
            <person name="Arend M."/>
            <person name="Barry K.W."/>
            <person name="Binder M."/>
            <person name="Choi C."/>
            <person name="Clum A."/>
            <person name="Copeland A."/>
            <person name="Grisel N."/>
            <person name="Haridas S."/>
            <person name="Kipfer T."/>
            <person name="LaButti K."/>
            <person name="Lindquist E."/>
            <person name="Lipzen A."/>
            <person name="Maire R."/>
            <person name="Meier B."/>
            <person name="Mihaltcheva S."/>
            <person name="Molinier V."/>
            <person name="Murat C."/>
            <person name="Poggeler S."/>
            <person name="Quandt C.A."/>
            <person name="Sperisen C."/>
            <person name="Tritt A."/>
            <person name="Tisserant E."/>
            <person name="Crous P.W."/>
            <person name="Henrissat B."/>
            <person name="Nehls U."/>
            <person name="Egli S."/>
            <person name="Spatafora J.W."/>
            <person name="Grigoriev I.V."/>
            <person name="Martin F.M."/>
        </authorList>
    </citation>
    <scope>NUCLEOTIDE SEQUENCE [LARGE SCALE GENOMIC DNA]</scope>
    <source>
        <strain evidence="8 9">CBS 207.34</strain>
    </source>
</reference>
<protein>
    <submittedName>
        <fullName evidence="8">Uncharacterized protein</fullName>
    </submittedName>
</protein>
<feature type="compositionally biased region" description="Basic and acidic residues" evidence="5">
    <location>
        <begin position="404"/>
        <end position="424"/>
    </location>
</feature>
<dbReference type="Pfam" id="PF08311">
    <property type="entry name" value="Mad3_BUB1_I"/>
    <property type="match status" value="1"/>
</dbReference>
<feature type="region of interest" description="Disordered" evidence="5">
    <location>
        <begin position="327"/>
        <end position="349"/>
    </location>
</feature>
<proteinExistence type="predicted"/>
<dbReference type="GO" id="GO:0000776">
    <property type="term" value="C:kinetochore"/>
    <property type="evidence" value="ECO:0007669"/>
    <property type="project" value="UniProtKB-KW"/>
</dbReference>
<dbReference type="PROSITE" id="PS50011">
    <property type="entry name" value="PROTEIN_KINASE_DOM"/>
    <property type="match status" value="1"/>
</dbReference>
<accession>A0A8E2JYQ8</accession>
<feature type="domain" description="BUB1 N-terminal" evidence="7">
    <location>
        <begin position="61"/>
        <end position="220"/>
    </location>
</feature>
<dbReference type="EMBL" id="KV748548">
    <property type="protein sequence ID" value="OCL14669.1"/>
    <property type="molecule type" value="Genomic_DNA"/>
</dbReference>
<dbReference type="Gene3D" id="1.25.40.430">
    <property type="match status" value="1"/>
</dbReference>
<feature type="region of interest" description="Disordered" evidence="5">
    <location>
        <begin position="498"/>
        <end position="519"/>
    </location>
</feature>
<feature type="compositionally biased region" description="Basic and acidic residues" evidence="5">
    <location>
        <begin position="289"/>
        <end position="300"/>
    </location>
</feature>
<dbReference type="InterPro" id="IPR013212">
    <property type="entry name" value="Mad3/Bub1_I"/>
</dbReference>
<dbReference type="GO" id="GO:0004672">
    <property type="term" value="F:protein kinase activity"/>
    <property type="evidence" value="ECO:0007669"/>
    <property type="project" value="InterPro"/>
</dbReference>
<evidence type="ECO:0000256" key="5">
    <source>
        <dbReference type="SAM" id="MobiDB-lite"/>
    </source>
</evidence>
<dbReference type="GO" id="GO:0051754">
    <property type="term" value="P:meiotic sister chromatid cohesion, centromeric"/>
    <property type="evidence" value="ECO:0007669"/>
    <property type="project" value="TreeGrafter"/>
</dbReference>
<feature type="domain" description="Protein kinase" evidence="6">
    <location>
        <begin position="888"/>
        <end position="1233"/>
    </location>
</feature>
<feature type="region of interest" description="Disordered" evidence="5">
    <location>
        <begin position="230"/>
        <end position="300"/>
    </location>
</feature>
<dbReference type="Pfam" id="PF00069">
    <property type="entry name" value="Pkinase"/>
    <property type="match status" value="1"/>
</dbReference>
<dbReference type="InterPro" id="IPR012572">
    <property type="entry name" value="Mad3/Bub1_II"/>
</dbReference>
<evidence type="ECO:0000256" key="2">
    <source>
        <dbReference type="ARBA" id="ARBA00022454"/>
    </source>
</evidence>
<dbReference type="GO" id="GO:0005634">
    <property type="term" value="C:nucleus"/>
    <property type="evidence" value="ECO:0007669"/>
    <property type="project" value="TreeGrafter"/>
</dbReference>
<dbReference type="InterPro" id="IPR015661">
    <property type="entry name" value="Bub1/Mad3"/>
</dbReference>
<keyword evidence="2" id="KW-0158">Chromosome</keyword>
<comment type="subcellular location">
    <subcellularLocation>
        <location evidence="1">Chromosome</location>
        <location evidence="1">Centromere</location>
        <location evidence="1">Kinetochore</location>
    </subcellularLocation>
</comment>
<keyword evidence="4" id="KW-0137">Centromere</keyword>
<evidence type="ECO:0000313" key="8">
    <source>
        <dbReference type="EMBL" id="OCL14669.1"/>
    </source>
</evidence>
<dbReference type="InterPro" id="IPR008271">
    <property type="entry name" value="Ser/Thr_kinase_AS"/>
</dbReference>
<dbReference type="CDD" id="cd13981">
    <property type="entry name" value="STKc_Bub1_BubR1"/>
    <property type="match status" value="1"/>
</dbReference>
<dbReference type="GO" id="GO:0032991">
    <property type="term" value="C:protein-containing complex"/>
    <property type="evidence" value="ECO:0007669"/>
    <property type="project" value="UniProtKB-ARBA"/>
</dbReference>
<dbReference type="Gene3D" id="1.10.510.10">
    <property type="entry name" value="Transferase(Phosphotransferase) domain 1"/>
    <property type="match status" value="1"/>
</dbReference>
<dbReference type="InterPro" id="IPR011009">
    <property type="entry name" value="Kinase-like_dom_sf"/>
</dbReference>
<feature type="compositionally biased region" description="Polar residues" evidence="5">
    <location>
        <begin position="243"/>
        <end position="257"/>
    </location>
</feature>
<name>A0A8E2JYQ8_9PEZI</name>
<dbReference type="SMART" id="SM00220">
    <property type="entry name" value="S_TKc"/>
    <property type="match status" value="1"/>
</dbReference>
<dbReference type="GO" id="GO:0005524">
    <property type="term" value="F:ATP binding"/>
    <property type="evidence" value="ECO:0007669"/>
    <property type="project" value="InterPro"/>
</dbReference>
<dbReference type="PROSITE" id="PS00108">
    <property type="entry name" value="PROTEIN_KINASE_ST"/>
    <property type="match status" value="1"/>
</dbReference>
<evidence type="ECO:0000256" key="3">
    <source>
        <dbReference type="ARBA" id="ARBA00022838"/>
    </source>
</evidence>
<dbReference type="GO" id="GO:0007094">
    <property type="term" value="P:mitotic spindle assembly checkpoint signaling"/>
    <property type="evidence" value="ECO:0007669"/>
    <property type="project" value="InterPro"/>
</dbReference>
<feature type="compositionally biased region" description="Basic and acidic residues" evidence="5">
    <location>
        <begin position="641"/>
        <end position="658"/>
    </location>
</feature>
<feature type="region of interest" description="Disordered" evidence="5">
    <location>
        <begin position="542"/>
        <end position="673"/>
    </location>
</feature>
<dbReference type="PANTHER" id="PTHR14030">
    <property type="entry name" value="MITOTIC CHECKPOINT SERINE/THREONINE-PROTEIN KINASE BUB1"/>
    <property type="match status" value="1"/>
</dbReference>
<dbReference type="PANTHER" id="PTHR14030:SF4">
    <property type="entry name" value="BUB1 KINASE, ISOFORM A-RELATED"/>
    <property type="match status" value="1"/>
</dbReference>
<dbReference type="Proteomes" id="UP000250140">
    <property type="component" value="Unassembled WGS sequence"/>
</dbReference>
<dbReference type="FunFam" id="1.25.40.430:FF:000003">
    <property type="entry name" value="Checkpoint serine/threonine-protein kinase BUB1"/>
    <property type="match status" value="1"/>
</dbReference>
<evidence type="ECO:0000256" key="4">
    <source>
        <dbReference type="ARBA" id="ARBA00023328"/>
    </source>
</evidence>
<dbReference type="AlphaFoldDB" id="A0A8E2JYQ8"/>